<proteinExistence type="predicted"/>
<sequence length="74" mass="7342">MPSFVGIFNIIRNEGNLINGDTCVIAPTSASKTYTGAGGGITGDFSISGTVFSATITVDPDGIEAGANKTATGT</sequence>
<comment type="caution">
    <text evidence="1">The sequence shown here is derived from an EMBL/GenBank/DDBJ whole genome shotgun (WGS) entry which is preliminary data.</text>
</comment>
<name>A0A198AK36_9BACL</name>
<dbReference type="OrthoDB" id="2691926at2"/>
<dbReference type="Pfam" id="PF10676">
    <property type="entry name" value="gerPA"/>
    <property type="match status" value="1"/>
</dbReference>
<dbReference type="EMBL" id="LYPB01000049">
    <property type="protein sequence ID" value="OAS21288.1"/>
    <property type="molecule type" value="Genomic_DNA"/>
</dbReference>
<dbReference type="STRING" id="1850517.A8708_30910"/>
<evidence type="ECO:0000313" key="2">
    <source>
        <dbReference type="Proteomes" id="UP000078454"/>
    </source>
</evidence>
<protein>
    <recommendedName>
        <fullName evidence="3">Spore germination protein</fullName>
    </recommendedName>
</protein>
<accession>A0A198AK36</accession>
<organism evidence="1 2">
    <name type="scientific">Paenibacillus oryzisoli</name>
    <dbReference type="NCBI Taxonomy" id="1850517"/>
    <lineage>
        <taxon>Bacteria</taxon>
        <taxon>Bacillati</taxon>
        <taxon>Bacillota</taxon>
        <taxon>Bacilli</taxon>
        <taxon>Bacillales</taxon>
        <taxon>Paenibacillaceae</taxon>
        <taxon>Paenibacillus</taxon>
    </lineage>
</organism>
<dbReference type="InterPro" id="IPR019618">
    <property type="entry name" value="Spore_germination_GerPA"/>
</dbReference>
<evidence type="ECO:0000313" key="1">
    <source>
        <dbReference type="EMBL" id="OAS21288.1"/>
    </source>
</evidence>
<reference evidence="1 2" key="1">
    <citation type="submission" date="2016-05" db="EMBL/GenBank/DDBJ databases">
        <title>Paenibacillus sp. 1ZS3-15 nov., isolated from the rhizosphere soil.</title>
        <authorList>
            <person name="Zhang X.X."/>
            <person name="Zhang J."/>
        </authorList>
    </citation>
    <scope>NUCLEOTIDE SEQUENCE [LARGE SCALE GENOMIC DNA]</scope>
    <source>
        <strain evidence="1 2">1ZS3-15</strain>
    </source>
</reference>
<dbReference type="RefSeq" id="WP_068662861.1">
    <property type="nucleotide sequence ID" value="NZ_LYPB01000049.1"/>
</dbReference>
<evidence type="ECO:0008006" key="3">
    <source>
        <dbReference type="Google" id="ProtNLM"/>
    </source>
</evidence>
<keyword evidence="2" id="KW-1185">Reference proteome</keyword>
<dbReference type="AlphaFoldDB" id="A0A198AK36"/>
<gene>
    <name evidence="1" type="ORF">A8708_30910</name>
</gene>
<dbReference type="Proteomes" id="UP000078454">
    <property type="component" value="Unassembled WGS sequence"/>
</dbReference>